<feature type="coiled-coil region" evidence="1">
    <location>
        <begin position="46"/>
        <end position="73"/>
    </location>
</feature>
<evidence type="ECO:0000313" key="3">
    <source>
        <dbReference type="EMBL" id="MER0125149.1"/>
    </source>
</evidence>
<gene>
    <name evidence="3" type="ORF">ABQG75_05280</name>
</gene>
<reference evidence="3 4" key="1">
    <citation type="submission" date="2024-06" db="EMBL/GenBank/DDBJ databases">
        <title>Fanconibacter daqui strain Q02 whole shotgun sequencing project.</title>
        <authorList>
            <person name="Rodrigues J.W.A."/>
            <person name="Viana L.C."/>
            <person name="Vieira E.C."/>
            <person name="Souza F.O.L."/>
            <person name="Alegria O.C."/>
            <person name="Patroca S."/>
            <person name="Cruz A.C.R."/>
            <person name="Nunes A.R.C."/>
        </authorList>
    </citation>
    <scope>NUCLEOTIDE SEQUENCE [LARGE SCALE GENOMIC DNA]</scope>
    <source>
        <strain evidence="3 4">Q02</strain>
    </source>
</reference>
<feature type="region of interest" description="Disordered" evidence="2">
    <location>
        <begin position="1"/>
        <end position="26"/>
    </location>
</feature>
<proteinExistence type="predicted"/>
<keyword evidence="1" id="KW-0175">Coiled coil</keyword>
<feature type="compositionally biased region" description="Low complexity" evidence="2">
    <location>
        <begin position="8"/>
        <end position="21"/>
    </location>
</feature>
<accession>A0ABV1PJX3</accession>
<keyword evidence="4" id="KW-1185">Reference proteome</keyword>
<name>A0ABV1PJX3_9ENTR</name>
<sequence>MNNKISLPHSPQASSPAGASADCKKTDFQHSSLSPEVKKKIQDEVLNDYFAQLDALKKEIEGYKAGLSLSEKEIFDKEMVLFIARHKG</sequence>
<dbReference type="Proteomes" id="UP001447374">
    <property type="component" value="Unassembled WGS sequence"/>
</dbReference>
<dbReference type="RefSeq" id="WP_024556904.1">
    <property type="nucleotide sequence ID" value="NZ_JBEHGX010000002.1"/>
</dbReference>
<dbReference type="EMBL" id="JBEHGX010000002">
    <property type="protein sequence ID" value="MER0125149.1"/>
    <property type="molecule type" value="Genomic_DNA"/>
</dbReference>
<comment type="caution">
    <text evidence="3">The sequence shown here is derived from an EMBL/GenBank/DDBJ whole genome shotgun (WGS) entry which is preliminary data.</text>
</comment>
<organism evidence="3 4">
    <name type="scientific">Franconibacter daqui</name>
    <dbReference type="NCBI Taxonomy" id="2047724"/>
    <lineage>
        <taxon>Bacteria</taxon>
        <taxon>Pseudomonadati</taxon>
        <taxon>Pseudomonadota</taxon>
        <taxon>Gammaproteobacteria</taxon>
        <taxon>Enterobacterales</taxon>
        <taxon>Enterobacteriaceae</taxon>
        <taxon>Franconibacter</taxon>
    </lineage>
</organism>
<evidence type="ECO:0000256" key="1">
    <source>
        <dbReference type="SAM" id="Coils"/>
    </source>
</evidence>
<protein>
    <submittedName>
        <fullName evidence="3">Uncharacterized protein</fullName>
    </submittedName>
</protein>
<evidence type="ECO:0000313" key="4">
    <source>
        <dbReference type="Proteomes" id="UP001447374"/>
    </source>
</evidence>
<evidence type="ECO:0000256" key="2">
    <source>
        <dbReference type="SAM" id="MobiDB-lite"/>
    </source>
</evidence>